<feature type="transmembrane region" description="Helical" evidence="6">
    <location>
        <begin position="238"/>
        <end position="254"/>
    </location>
</feature>
<evidence type="ECO:0000256" key="2">
    <source>
        <dbReference type="ARBA" id="ARBA00022692"/>
    </source>
</evidence>
<evidence type="ECO:0000313" key="9">
    <source>
        <dbReference type="EMBL" id="ADY35905.1"/>
    </source>
</evidence>
<dbReference type="Pfam" id="PF01578">
    <property type="entry name" value="Cytochrom_C_asm"/>
    <property type="match status" value="1"/>
</dbReference>
<evidence type="ECO:0000259" key="7">
    <source>
        <dbReference type="Pfam" id="PF01578"/>
    </source>
</evidence>
<feature type="transmembrane region" description="Helical" evidence="6">
    <location>
        <begin position="606"/>
        <end position="631"/>
    </location>
</feature>
<dbReference type="STRING" id="667015.Bacsa_1333"/>
<evidence type="ECO:0000259" key="8">
    <source>
        <dbReference type="Pfam" id="PF05140"/>
    </source>
</evidence>
<evidence type="ECO:0000256" key="5">
    <source>
        <dbReference type="ARBA" id="ARBA00023136"/>
    </source>
</evidence>
<feature type="transmembrane region" description="Helical" evidence="6">
    <location>
        <begin position="74"/>
        <end position="91"/>
    </location>
</feature>
<proteinExistence type="predicted"/>
<feature type="transmembrane region" description="Helical" evidence="6">
    <location>
        <begin position="567"/>
        <end position="586"/>
    </location>
</feature>
<keyword evidence="5 6" id="KW-0472">Membrane</keyword>
<feature type="transmembrane region" description="Helical" evidence="6">
    <location>
        <begin position="198"/>
        <end position="218"/>
    </location>
</feature>
<organism evidence="9 10">
    <name type="scientific">Phocaeicola salanitronis (strain DSM 18170 / JCM 13657 / CCUG 60908 / BL78)</name>
    <name type="common">Bacteroides salanitronis</name>
    <dbReference type="NCBI Taxonomy" id="667015"/>
    <lineage>
        <taxon>Bacteria</taxon>
        <taxon>Pseudomonadati</taxon>
        <taxon>Bacteroidota</taxon>
        <taxon>Bacteroidia</taxon>
        <taxon>Bacteroidales</taxon>
        <taxon>Bacteroidaceae</taxon>
        <taxon>Phocaeicola</taxon>
    </lineage>
</organism>
<feature type="transmembrane region" description="Helical" evidence="6">
    <location>
        <begin position="479"/>
        <end position="497"/>
    </location>
</feature>
<name>F0R7W3_PHOSB</name>
<feature type="domain" description="Cytochrome c assembly protein" evidence="7">
    <location>
        <begin position="540"/>
        <end position="739"/>
    </location>
</feature>
<dbReference type="AlphaFoldDB" id="F0R7W3"/>
<keyword evidence="4 6" id="KW-1133">Transmembrane helix</keyword>
<feature type="domain" description="ResB-like" evidence="8">
    <location>
        <begin position="76"/>
        <end position="189"/>
    </location>
</feature>
<dbReference type="PANTHER" id="PTHR30071">
    <property type="entry name" value="HEME EXPORTER PROTEIN C"/>
    <property type="match status" value="1"/>
</dbReference>
<keyword evidence="2 6" id="KW-0812">Transmembrane</keyword>
<dbReference type="GO" id="GO:0017004">
    <property type="term" value="P:cytochrome complex assembly"/>
    <property type="evidence" value="ECO:0007669"/>
    <property type="project" value="UniProtKB-KW"/>
</dbReference>
<dbReference type="Proteomes" id="UP000007486">
    <property type="component" value="Chromosome"/>
</dbReference>
<dbReference type="GO" id="GO:0005886">
    <property type="term" value="C:plasma membrane"/>
    <property type="evidence" value="ECO:0007669"/>
    <property type="project" value="TreeGrafter"/>
</dbReference>
<feature type="transmembrane region" description="Helical" evidence="6">
    <location>
        <begin position="687"/>
        <end position="707"/>
    </location>
</feature>
<feature type="transmembrane region" description="Helical" evidence="6">
    <location>
        <begin position="43"/>
        <end position="67"/>
    </location>
</feature>
<evidence type="ECO:0000256" key="3">
    <source>
        <dbReference type="ARBA" id="ARBA00022748"/>
    </source>
</evidence>
<dbReference type="Pfam" id="PF05140">
    <property type="entry name" value="ResB"/>
    <property type="match status" value="1"/>
</dbReference>
<feature type="transmembrane region" description="Helical" evidence="6">
    <location>
        <begin position="714"/>
        <end position="735"/>
    </location>
</feature>
<feature type="transmembrane region" description="Helical" evidence="6">
    <location>
        <begin position="546"/>
        <end position="562"/>
    </location>
</feature>
<keyword evidence="10" id="KW-1185">Reference proteome</keyword>
<dbReference type="HOGENOM" id="CLU_008710_0_0_10"/>
<dbReference type="KEGG" id="bsa:Bacsa_1333"/>
<dbReference type="InterPro" id="IPR007816">
    <property type="entry name" value="ResB-like_domain"/>
</dbReference>
<evidence type="ECO:0000313" key="10">
    <source>
        <dbReference type="Proteomes" id="UP000007486"/>
    </source>
</evidence>
<keyword evidence="3" id="KW-0201">Cytochrome c-type biogenesis</keyword>
<comment type="subcellular location">
    <subcellularLocation>
        <location evidence="1">Membrane</location>
        <topology evidence="1">Multi-pass membrane protein</topology>
    </subcellularLocation>
</comment>
<feature type="transmembrane region" description="Helical" evidence="6">
    <location>
        <begin position="509"/>
        <end position="534"/>
    </location>
</feature>
<dbReference type="GO" id="GO:0020037">
    <property type="term" value="F:heme binding"/>
    <property type="evidence" value="ECO:0007669"/>
    <property type="project" value="InterPro"/>
</dbReference>
<dbReference type="EMBL" id="CP002530">
    <property type="protein sequence ID" value="ADY35905.1"/>
    <property type="molecule type" value="Genomic_DNA"/>
</dbReference>
<feature type="transmembrane region" description="Helical" evidence="6">
    <location>
        <begin position="651"/>
        <end position="675"/>
    </location>
</feature>
<reference evidence="9 10" key="1">
    <citation type="journal article" date="2011" name="Stand. Genomic Sci.">
        <title>Complete genome sequence of Bacteroides salanitronis type strain (BL78).</title>
        <authorList>
            <person name="Gronow S."/>
            <person name="Held B."/>
            <person name="Lucas S."/>
            <person name="Lapidus A."/>
            <person name="Del Rio T.G."/>
            <person name="Nolan M."/>
            <person name="Tice H."/>
            <person name="Deshpande S."/>
            <person name="Cheng J.F."/>
            <person name="Pitluck S."/>
            <person name="Liolios K."/>
            <person name="Pagani I."/>
            <person name="Ivanova N."/>
            <person name="Mavromatis K."/>
            <person name="Pati A."/>
            <person name="Tapia R."/>
            <person name="Han C."/>
            <person name="Goodwin L."/>
            <person name="Chen A."/>
            <person name="Palaniappan K."/>
            <person name="Land M."/>
            <person name="Hauser L."/>
            <person name="Chang Y.J."/>
            <person name="Jeffries C.D."/>
            <person name="Brambilla E.M."/>
            <person name="Rohde M."/>
            <person name="Goker M."/>
            <person name="Detter J.C."/>
            <person name="Woyke T."/>
            <person name="Bristow J."/>
            <person name="Markowitz V."/>
            <person name="Hugenholtz P."/>
            <person name="Kyrpides N.C."/>
            <person name="Klenk H.P."/>
            <person name="Eisen J.A."/>
        </authorList>
    </citation>
    <scope>NUCLEOTIDE SEQUENCE [LARGE SCALE GENOMIC DNA]</scope>
    <source>
        <strain evidence="9 10">DSM 18170</strain>
    </source>
</reference>
<dbReference type="InterPro" id="IPR045062">
    <property type="entry name" value="Cyt_c_biogenesis_CcsA/CcmC"/>
</dbReference>
<dbReference type="eggNOG" id="COG0755">
    <property type="taxonomic scope" value="Bacteria"/>
</dbReference>
<sequence length="742" mass="83802">MFTTKQMKLIKRIAFGSAGLLVLLMMTATVVEKLQGTGTAWTAIYGSPFFTMLWGILAVCALVYLISRKLQRDFFTFLLHIAFLVILAGALTTRLCGKQGSIHLRMNDTPVSAFVTSETEEEPLPFDVRLHDFRIDYYKGSFAPMDFTSRIRIEDNGMQAEGEVSMNRIFTYHHYRFYQSAYDKDGQGTTLAVSYDPWGIGITYTGYALLLLSVLGFFFQKDSMFRRLLRHPALRNKTVLLGIALLSSVAGMASEQPKHLSREAASAVGNLYIYYHDRICPLQTLAKDFTVKLYGKTTYKGLTAEQVFTGWFFYYDDWKAEPVIRIKSKEVQRRLGIGGDYACLNDFFGTEGYKLKENGTGSSQYKREWNEANEKFNLISMTATGSILKIYPCRTEHNRTGWFAPVDDLPQDLPDEQWLFVRKSLGLLSEQVMKKNDAAILELTGKIRKYQQKTAGEVLPSDACFRAERLYNCLDYTRPLAMACLTVGILSFIFYCRRMSRPVCGKTRVNVFLLAALGIIAVYLLSLIGLRGFVSGHLPLSNGYETMQFLALCATLLTFIFYRKSEAVIAFGYMLCGLALLVAMLGEANPPITQLMPVLASPLLSLHVVTIMIAYSLTAFIMLNGIMAIVLRYTHKDYQDAVVRLQVMSRLILYPAVFCLALGIFIGAVWANVSWGRYWGWDPKETWALITLFIYAAALHASSLPAFRRPMFFHWFAVVAFLSVLITYFGVNFILGGIHSYA</sequence>
<evidence type="ECO:0000256" key="4">
    <source>
        <dbReference type="ARBA" id="ARBA00022989"/>
    </source>
</evidence>
<accession>F0R7W3</accession>
<dbReference type="InterPro" id="IPR002541">
    <property type="entry name" value="Cyt_c_assembly"/>
</dbReference>
<evidence type="ECO:0000256" key="6">
    <source>
        <dbReference type="SAM" id="Phobius"/>
    </source>
</evidence>
<evidence type="ECO:0000256" key="1">
    <source>
        <dbReference type="ARBA" id="ARBA00004141"/>
    </source>
</evidence>
<dbReference type="PANTHER" id="PTHR30071:SF1">
    <property type="entry name" value="CYTOCHROME B_B6 PROTEIN-RELATED"/>
    <property type="match status" value="1"/>
</dbReference>
<protein>
    <submittedName>
        <fullName evidence="9">Cytochrome c assembly protein</fullName>
    </submittedName>
</protein>
<gene>
    <name evidence="9" type="ordered locus">Bacsa_1333</name>
</gene>